<feature type="compositionally biased region" description="Basic and acidic residues" evidence="1">
    <location>
        <begin position="114"/>
        <end position="124"/>
    </location>
</feature>
<reference evidence="3" key="2">
    <citation type="submission" date="2025-08" db="UniProtKB">
        <authorList>
            <consortium name="RefSeq"/>
        </authorList>
    </citation>
    <scope>IDENTIFICATION</scope>
</reference>
<dbReference type="KEGG" id="tcc:108661604"/>
<name>A0AB32W4Y2_THECC</name>
<gene>
    <name evidence="3" type="primary">LOC108661604</name>
</gene>
<dbReference type="AlphaFoldDB" id="A0AB32W4Y2"/>
<dbReference type="GeneID" id="108661604"/>
<dbReference type="RefSeq" id="XP_017974552.1">
    <property type="nucleotide sequence ID" value="XM_018119063.1"/>
</dbReference>
<evidence type="ECO:0000313" key="3">
    <source>
        <dbReference type="RefSeq" id="XP_017974552.1"/>
    </source>
</evidence>
<feature type="compositionally biased region" description="Acidic residues" evidence="1">
    <location>
        <begin position="125"/>
        <end position="138"/>
    </location>
</feature>
<accession>A0AB32W4Y2</accession>
<dbReference type="Proteomes" id="UP000694886">
    <property type="component" value="Chromosome 4"/>
</dbReference>
<protein>
    <submittedName>
        <fullName evidence="3">Uncharacterized protein LOC108661604</fullName>
    </submittedName>
</protein>
<dbReference type="Gramene" id="Tc04v2_t011050.1">
    <property type="protein sequence ID" value="Tc04v2_p011050.1"/>
    <property type="gene ID" value="Tc04v2_g011050"/>
</dbReference>
<proteinExistence type="predicted"/>
<evidence type="ECO:0000313" key="2">
    <source>
        <dbReference type="Proteomes" id="UP000694886"/>
    </source>
</evidence>
<sequence length="278" mass="32328">MNQVPRNDEGGKVDAANCLSIFTYLNHLLCYFKKHRYLQEDEFYATELYVLMNYNEQEDEDMYQEDEVSFNSPFDHTLIDLNNNTFFVSGEYEEVNMFVDVEHNEKDEEDDEVEGKYDETGEKSDENEENDSDHDTDDNEVRMSLVLMMIDECINLLIVVHVFFSYWTNMVVVKNNSKEGLRGPSSTCSTSPLTARPFWSLPPPQLAPLSPHPPSRRWTPITLVVDTEIQSKEEKSFTWVATDATKVKSICEKICKDRFKELLADKRDKEKREAGGWP</sequence>
<evidence type="ECO:0000256" key="1">
    <source>
        <dbReference type="SAM" id="MobiDB-lite"/>
    </source>
</evidence>
<feature type="region of interest" description="Disordered" evidence="1">
    <location>
        <begin position="102"/>
        <end position="138"/>
    </location>
</feature>
<reference evidence="2" key="1">
    <citation type="journal article" date="1997" name="Nucleic Acids Res.">
        <title>tRNAscan-SE: a program for improved detection of transfer RNA genes in genomic sequence.</title>
        <authorList>
            <person name="Lowe T.M."/>
            <person name="Eddy S.R."/>
        </authorList>
    </citation>
    <scope>NUCLEOTIDE SEQUENCE [LARGE SCALE GENOMIC DNA]</scope>
    <source>
        <strain evidence="2">r\B97-61/B2</strain>
    </source>
</reference>
<organism evidence="2 3">
    <name type="scientific">Theobroma cacao</name>
    <name type="common">Cacao</name>
    <name type="synonym">Cocoa</name>
    <dbReference type="NCBI Taxonomy" id="3641"/>
    <lineage>
        <taxon>Eukaryota</taxon>
        <taxon>Viridiplantae</taxon>
        <taxon>Streptophyta</taxon>
        <taxon>Embryophyta</taxon>
        <taxon>Tracheophyta</taxon>
        <taxon>Spermatophyta</taxon>
        <taxon>Magnoliopsida</taxon>
        <taxon>eudicotyledons</taxon>
        <taxon>Gunneridae</taxon>
        <taxon>Pentapetalae</taxon>
        <taxon>rosids</taxon>
        <taxon>malvids</taxon>
        <taxon>Malvales</taxon>
        <taxon>Malvaceae</taxon>
        <taxon>Byttnerioideae</taxon>
        <taxon>Theobroma</taxon>
    </lineage>
</organism>